<feature type="transmembrane region" description="Helical" evidence="1">
    <location>
        <begin position="78"/>
        <end position="101"/>
    </location>
</feature>
<dbReference type="AlphaFoldDB" id="A0A9P5CKM0"/>
<reference evidence="2" key="1">
    <citation type="journal article" date="2020" name="Phytopathology">
        <title>Genome sequence of the chestnut blight fungus Cryphonectria parasitica EP155: A fundamental resource for an archetypical invasive plant pathogen.</title>
        <authorList>
            <person name="Crouch J.A."/>
            <person name="Dawe A."/>
            <person name="Aerts A."/>
            <person name="Barry K."/>
            <person name="Churchill A.C.L."/>
            <person name="Grimwood J."/>
            <person name="Hillman B."/>
            <person name="Milgroom M.G."/>
            <person name="Pangilinan J."/>
            <person name="Smith M."/>
            <person name="Salamov A."/>
            <person name="Schmutz J."/>
            <person name="Yadav J."/>
            <person name="Grigoriev I.V."/>
            <person name="Nuss D."/>
        </authorList>
    </citation>
    <scope>NUCLEOTIDE SEQUENCE</scope>
    <source>
        <strain evidence="2">EP155</strain>
    </source>
</reference>
<gene>
    <name evidence="2" type="ORF">M406DRAFT_16992</name>
</gene>
<protein>
    <submittedName>
        <fullName evidence="2">Uncharacterized protein</fullName>
    </submittedName>
</protein>
<feature type="transmembrane region" description="Helical" evidence="1">
    <location>
        <begin position="161"/>
        <end position="179"/>
    </location>
</feature>
<feature type="transmembrane region" description="Helical" evidence="1">
    <location>
        <begin position="121"/>
        <end position="141"/>
    </location>
</feature>
<keyword evidence="1" id="KW-1133">Transmembrane helix</keyword>
<keyword evidence="1" id="KW-0812">Transmembrane</keyword>
<evidence type="ECO:0000256" key="1">
    <source>
        <dbReference type="SAM" id="Phobius"/>
    </source>
</evidence>
<dbReference type="EMBL" id="MU032351">
    <property type="protein sequence ID" value="KAF3761312.1"/>
    <property type="molecule type" value="Genomic_DNA"/>
</dbReference>
<organism evidence="2 3">
    <name type="scientific">Cryphonectria parasitica (strain ATCC 38755 / EP155)</name>
    <dbReference type="NCBI Taxonomy" id="660469"/>
    <lineage>
        <taxon>Eukaryota</taxon>
        <taxon>Fungi</taxon>
        <taxon>Dikarya</taxon>
        <taxon>Ascomycota</taxon>
        <taxon>Pezizomycotina</taxon>
        <taxon>Sordariomycetes</taxon>
        <taxon>Sordariomycetidae</taxon>
        <taxon>Diaporthales</taxon>
        <taxon>Cryphonectriaceae</taxon>
        <taxon>Cryphonectria-Endothia species complex</taxon>
        <taxon>Cryphonectria</taxon>
    </lineage>
</organism>
<feature type="non-terminal residue" evidence="2">
    <location>
        <position position="1"/>
    </location>
</feature>
<dbReference type="RefSeq" id="XP_040772291.1">
    <property type="nucleotide sequence ID" value="XM_040915416.1"/>
</dbReference>
<accession>A0A9P5CKM0</accession>
<keyword evidence="1" id="KW-0472">Membrane</keyword>
<dbReference type="GeneID" id="63832545"/>
<comment type="caution">
    <text evidence="2">The sequence shown here is derived from an EMBL/GenBank/DDBJ whole genome shotgun (WGS) entry which is preliminary data.</text>
</comment>
<dbReference type="Proteomes" id="UP000803844">
    <property type="component" value="Unassembled WGS sequence"/>
</dbReference>
<feature type="transmembrane region" description="Helical" evidence="1">
    <location>
        <begin position="50"/>
        <end position="72"/>
    </location>
</feature>
<keyword evidence="3" id="KW-1185">Reference proteome</keyword>
<evidence type="ECO:0000313" key="2">
    <source>
        <dbReference type="EMBL" id="KAF3761312.1"/>
    </source>
</evidence>
<feature type="non-terminal residue" evidence="2">
    <location>
        <position position="252"/>
    </location>
</feature>
<feature type="transmembrane region" description="Helical" evidence="1">
    <location>
        <begin position="199"/>
        <end position="218"/>
    </location>
</feature>
<feature type="transmembrane region" description="Helical" evidence="1">
    <location>
        <begin position="12"/>
        <end position="29"/>
    </location>
</feature>
<dbReference type="OrthoDB" id="3205825at2759"/>
<name>A0A9P5CKM0_CRYP1</name>
<evidence type="ECO:0000313" key="3">
    <source>
        <dbReference type="Proteomes" id="UP000803844"/>
    </source>
</evidence>
<dbReference type="PANTHER" id="PTHR35179">
    <property type="entry name" value="PROTEIN CBG02620"/>
    <property type="match status" value="1"/>
</dbReference>
<sequence>LAPTPSHTSRTLIAFMFGFSTACAAFTGARIVQQIYRTWSKSRNIFAHPYIVMIAAEWLSSVVISIITFLFIDGVIPPGFGIFFSILCLWVVQQIQCIMHIIINRIALIMYDQKRVRRLKWAATLLIGAINVSVFIIWMPARLQISPGWENLNDVWDRIEKGIFAILDLLLNLYFIYLVRKELITCGLTKFQHLYRFNIGMIFISISLDVVLIGIMSIPNHHSYVQFHPLMYLIKLHIEMNMAELILKIVNA</sequence>
<dbReference type="PANTHER" id="PTHR35179:SF1">
    <property type="entry name" value="INTEGRAL MEMBRANE PROTEIN"/>
    <property type="match status" value="1"/>
</dbReference>
<proteinExistence type="predicted"/>